<organism evidence="2 3">
    <name type="scientific">Protopolystoma xenopodis</name>
    <dbReference type="NCBI Taxonomy" id="117903"/>
    <lineage>
        <taxon>Eukaryota</taxon>
        <taxon>Metazoa</taxon>
        <taxon>Spiralia</taxon>
        <taxon>Lophotrochozoa</taxon>
        <taxon>Platyhelminthes</taxon>
        <taxon>Monogenea</taxon>
        <taxon>Polyopisthocotylea</taxon>
        <taxon>Polystomatidea</taxon>
        <taxon>Polystomatidae</taxon>
        <taxon>Protopolystoma</taxon>
    </lineage>
</organism>
<keyword evidence="3" id="KW-1185">Reference proteome</keyword>
<sequence length="107" mass="11704">MLHRAAVIRGGDRVVWRRGYVAGQRVVMREASKTSGRRYGLFLSNFSLEMESSGVCDLTAVSEAFASRRPVLSFPKTKDAMAAQSMPNAGTSLESGFPLEHADLTRP</sequence>
<dbReference type="EMBL" id="CAAALY010271643">
    <property type="protein sequence ID" value="VEL41913.1"/>
    <property type="molecule type" value="Genomic_DNA"/>
</dbReference>
<gene>
    <name evidence="2" type="ORF">PXEA_LOCUS35353</name>
</gene>
<name>A0A3S5AZZ5_9PLAT</name>
<comment type="caution">
    <text evidence="2">The sequence shown here is derived from an EMBL/GenBank/DDBJ whole genome shotgun (WGS) entry which is preliminary data.</text>
</comment>
<dbReference type="Proteomes" id="UP000784294">
    <property type="component" value="Unassembled WGS sequence"/>
</dbReference>
<protein>
    <submittedName>
        <fullName evidence="2">Uncharacterized protein</fullName>
    </submittedName>
</protein>
<accession>A0A3S5AZZ5</accession>
<feature type="region of interest" description="Disordered" evidence="1">
    <location>
        <begin position="85"/>
        <end position="107"/>
    </location>
</feature>
<evidence type="ECO:0000256" key="1">
    <source>
        <dbReference type="SAM" id="MobiDB-lite"/>
    </source>
</evidence>
<proteinExistence type="predicted"/>
<reference evidence="2" key="1">
    <citation type="submission" date="2018-11" db="EMBL/GenBank/DDBJ databases">
        <authorList>
            <consortium name="Pathogen Informatics"/>
        </authorList>
    </citation>
    <scope>NUCLEOTIDE SEQUENCE</scope>
</reference>
<feature type="compositionally biased region" description="Polar residues" evidence="1">
    <location>
        <begin position="85"/>
        <end position="94"/>
    </location>
</feature>
<dbReference type="AlphaFoldDB" id="A0A3S5AZZ5"/>
<evidence type="ECO:0000313" key="2">
    <source>
        <dbReference type="EMBL" id="VEL41913.1"/>
    </source>
</evidence>
<evidence type="ECO:0000313" key="3">
    <source>
        <dbReference type="Proteomes" id="UP000784294"/>
    </source>
</evidence>